<dbReference type="RefSeq" id="WP_156007844.1">
    <property type="nucleotide sequence ID" value="NZ_CP045483.1"/>
</dbReference>
<reference evidence="1 2" key="1">
    <citation type="submission" date="2019-10" db="EMBL/GenBank/DDBJ databases">
        <title>Genome Sequences from Six Type Strain Members of the Archaeal Family Sulfolobaceae: Acidianus ambivalens, Acidianus infernus, Metallosphaera prunae, Stygiolobus azoricus, Sulfolobus metallicus, and Sulfurisphaera ohwakuensis.</title>
        <authorList>
            <person name="Counts J.A."/>
            <person name="Kelly R.M."/>
        </authorList>
    </citation>
    <scope>NUCLEOTIDE SEQUENCE [LARGE SCALE GENOMIC DNA]</scope>
    <source>
        <strain evidence="1 2">FC6</strain>
    </source>
</reference>
<gene>
    <name evidence="1" type="ORF">D1868_10625</name>
</gene>
<dbReference type="KEGG" id="sazo:D1868_10625"/>
<dbReference type="OrthoDB" id="56755at2157"/>
<keyword evidence="2" id="KW-1185">Reference proteome</keyword>
<evidence type="ECO:0000313" key="1">
    <source>
        <dbReference type="EMBL" id="QGR20393.1"/>
    </source>
</evidence>
<dbReference type="SUPFAM" id="SSF53850">
    <property type="entry name" value="Periplasmic binding protein-like II"/>
    <property type="match status" value="1"/>
</dbReference>
<dbReference type="Gene3D" id="3.40.190.200">
    <property type="match status" value="1"/>
</dbReference>
<dbReference type="EMBL" id="CP045483">
    <property type="protein sequence ID" value="QGR20393.1"/>
    <property type="molecule type" value="Genomic_DNA"/>
</dbReference>
<dbReference type="GeneID" id="42799530"/>
<dbReference type="InterPro" id="IPR024533">
    <property type="entry name" value="DUF3834"/>
</dbReference>
<protein>
    <submittedName>
        <fullName evidence="1">DUF3834 domain-containing protein</fullName>
    </submittedName>
</protein>
<dbReference type="Pfam" id="PF12916">
    <property type="entry name" value="DUF3834"/>
    <property type="match status" value="1"/>
</dbReference>
<organism evidence="1 2">
    <name type="scientific">Stygiolobus azoricus</name>
    <dbReference type="NCBI Taxonomy" id="41675"/>
    <lineage>
        <taxon>Archaea</taxon>
        <taxon>Thermoproteota</taxon>
        <taxon>Thermoprotei</taxon>
        <taxon>Sulfolobales</taxon>
        <taxon>Sulfolobaceae</taxon>
        <taxon>Stygiolobus</taxon>
    </lineage>
</organism>
<sequence length="216" mass="23650">MKVLAAPGPVSYPVIVNNKGIELSFAKEGNADVVLDSTVSLAKRGLKIHYVTVKGLMTVYPTVGRKIGVPKMLTAANVLARALVDIKKLNAEVIVIDDIQKIMESLKKSEIDSAVVPSGVAKGITFEELLGIPGSCGAHIKPQFRDQFVSLYNEGVDMFKQDPEGFATKVVNTVRELAKVNITKEFVINVMKNSTFKVEELPDDEEFVKLVRKYAN</sequence>
<accession>A0A650CRJ0</accession>
<dbReference type="AlphaFoldDB" id="A0A650CRJ0"/>
<proteinExistence type="predicted"/>
<dbReference type="Proteomes" id="UP000423396">
    <property type="component" value="Chromosome"/>
</dbReference>
<name>A0A650CRJ0_9CREN</name>
<evidence type="ECO:0000313" key="2">
    <source>
        <dbReference type="Proteomes" id="UP000423396"/>
    </source>
</evidence>